<organism evidence="7 8">
    <name type="scientific">Catenovulum adriaticum</name>
    <dbReference type="NCBI Taxonomy" id="2984846"/>
    <lineage>
        <taxon>Bacteria</taxon>
        <taxon>Pseudomonadati</taxon>
        <taxon>Pseudomonadota</taxon>
        <taxon>Gammaproteobacteria</taxon>
        <taxon>Alteromonadales</taxon>
        <taxon>Alteromonadaceae</taxon>
        <taxon>Catenovulum</taxon>
    </lineage>
</organism>
<keyword evidence="3 5" id="KW-0949">S-adenosyl-L-methionine</keyword>
<sequence>MSFNEKSHVNLLWRDWLKQAEKKPLDRWLKTWFKQNRHLSRSQKLDLSQAMFAAMRFLQTASFLDAHFENIQSETDVETWDKHWQIADLADLSSSRFWQWVNLLLEYHQLEQPDCLLNLQNQTYDELKTWFEQQVGKLAKEPAAKAMLYGIRPQWQPLLTQRSILNQWNDAEYQQFIAKQLVSPPLWLRLTQASQDKMGDTVKRLSEALNKQGVDAQLTEQGLCINGGQDITLTENYKQGEFEIQDLASQQIAEAVQVKPGQKIWDTCAGAGGKSLAIAAKMKNKGCVVATDLHEYKLAEVKKRAKRAGYFNIRTFAWNGEKPLKLPKEAAQQKGFDWVLIDAPCTSAGTWRRNPDAKWRFNESDTQQQLAIQQQILNQAHYAVRAGGCLVYATCSWQVSENEAQVADFLAKNKQFSLIKQQLLGAPYQNSDTMFVAVMQKA</sequence>
<dbReference type="Proteomes" id="UP001163726">
    <property type="component" value="Chromosome"/>
</dbReference>
<keyword evidence="4 5" id="KW-0694">RNA-binding</keyword>
<feature type="binding site" evidence="5">
    <location>
        <position position="342"/>
    </location>
    <ligand>
        <name>S-adenosyl-L-methionine</name>
        <dbReference type="ChEBI" id="CHEBI:59789"/>
    </ligand>
</feature>
<dbReference type="PRINTS" id="PR02008">
    <property type="entry name" value="RCMTFAMILY"/>
</dbReference>
<dbReference type="EMBL" id="CP109965">
    <property type="protein sequence ID" value="WAJ69079.1"/>
    <property type="molecule type" value="Genomic_DNA"/>
</dbReference>
<evidence type="ECO:0000256" key="3">
    <source>
        <dbReference type="ARBA" id="ARBA00022691"/>
    </source>
</evidence>
<name>A0ABY7AL56_9ALTE</name>
<gene>
    <name evidence="7" type="ORF">OLW01_07695</name>
</gene>
<feature type="domain" description="SAM-dependent MTase RsmB/NOP-type" evidence="6">
    <location>
        <begin position="176"/>
        <end position="442"/>
    </location>
</feature>
<feature type="binding site" evidence="5">
    <location>
        <position position="292"/>
    </location>
    <ligand>
        <name>S-adenosyl-L-methionine</name>
        <dbReference type="ChEBI" id="CHEBI:59789"/>
    </ligand>
</feature>
<protein>
    <submittedName>
        <fullName evidence="7">RsmB/NOP family class I SAM-dependent RNA methyltransferase</fullName>
    </submittedName>
</protein>
<dbReference type="GO" id="GO:0032259">
    <property type="term" value="P:methylation"/>
    <property type="evidence" value="ECO:0007669"/>
    <property type="project" value="UniProtKB-KW"/>
</dbReference>
<proteinExistence type="inferred from homology"/>
<comment type="caution">
    <text evidence="5">Lacks conserved residue(s) required for the propagation of feature annotation.</text>
</comment>
<feature type="active site" description="Nucleophile" evidence="5">
    <location>
        <position position="395"/>
    </location>
</feature>
<dbReference type="CDD" id="cd02440">
    <property type="entry name" value="AdoMet_MTases"/>
    <property type="match status" value="1"/>
</dbReference>
<evidence type="ECO:0000313" key="8">
    <source>
        <dbReference type="Proteomes" id="UP001163726"/>
    </source>
</evidence>
<accession>A0ABY7AL56</accession>
<dbReference type="Pfam" id="PF01189">
    <property type="entry name" value="Methyltr_RsmB-F"/>
    <property type="match status" value="1"/>
</dbReference>
<comment type="similarity">
    <text evidence="5">Belongs to the class I-like SAM-binding methyltransferase superfamily. RsmB/NOP family.</text>
</comment>
<evidence type="ECO:0000259" key="6">
    <source>
        <dbReference type="PROSITE" id="PS51686"/>
    </source>
</evidence>
<dbReference type="InterPro" id="IPR029063">
    <property type="entry name" value="SAM-dependent_MTases_sf"/>
</dbReference>
<keyword evidence="1 5" id="KW-0489">Methyltransferase</keyword>
<evidence type="ECO:0000313" key="7">
    <source>
        <dbReference type="EMBL" id="WAJ69079.1"/>
    </source>
</evidence>
<dbReference type="PANTHER" id="PTHR22807">
    <property type="entry name" value="NOP2 YEAST -RELATED NOL1/NOP2/FMU SUN DOMAIN-CONTAINING"/>
    <property type="match status" value="1"/>
</dbReference>
<evidence type="ECO:0000256" key="2">
    <source>
        <dbReference type="ARBA" id="ARBA00022679"/>
    </source>
</evidence>
<evidence type="ECO:0000256" key="5">
    <source>
        <dbReference type="PROSITE-ProRule" id="PRU01023"/>
    </source>
</evidence>
<dbReference type="GO" id="GO:0008168">
    <property type="term" value="F:methyltransferase activity"/>
    <property type="evidence" value="ECO:0007669"/>
    <property type="project" value="UniProtKB-KW"/>
</dbReference>
<keyword evidence="8" id="KW-1185">Reference proteome</keyword>
<evidence type="ECO:0000256" key="1">
    <source>
        <dbReference type="ARBA" id="ARBA00022603"/>
    </source>
</evidence>
<dbReference type="SUPFAM" id="SSF53335">
    <property type="entry name" value="S-adenosyl-L-methionine-dependent methyltransferases"/>
    <property type="match status" value="1"/>
</dbReference>
<dbReference type="RefSeq" id="WP_268073237.1">
    <property type="nucleotide sequence ID" value="NZ_CP109965.1"/>
</dbReference>
<reference evidence="7" key="1">
    <citation type="submission" date="2022-10" db="EMBL/GenBank/DDBJ databases">
        <title>Catenovulum adriacola sp. nov. isolated in the Harbour of Susak.</title>
        <authorList>
            <person name="Schoch T."/>
            <person name="Reich S.J."/>
            <person name="Stoeferle S."/>
            <person name="Flaiz M."/>
            <person name="Kazda M."/>
            <person name="Riedel C.U."/>
            <person name="Duerre P."/>
        </authorList>
    </citation>
    <scope>NUCLEOTIDE SEQUENCE</scope>
    <source>
        <strain evidence="7">TS8</strain>
    </source>
</reference>
<dbReference type="InterPro" id="IPR049560">
    <property type="entry name" value="MeTrfase_RsmB-F_NOP2_cat"/>
</dbReference>
<evidence type="ECO:0000256" key="4">
    <source>
        <dbReference type="ARBA" id="ARBA00022884"/>
    </source>
</evidence>
<dbReference type="InterPro" id="IPR001678">
    <property type="entry name" value="MeTrfase_RsmB-F_NOP2_dom"/>
</dbReference>
<dbReference type="PANTHER" id="PTHR22807:SF53">
    <property type="entry name" value="RIBOSOMAL RNA SMALL SUBUNIT METHYLTRANSFERASE B-RELATED"/>
    <property type="match status" value="1"/>
</dbReference>
<dbReference type="InterPro" id="IPR023267">
    <property type="entry name" value="RCMT"/>
</dbReference>
<keyword evidence="2 5" id="KW-0808">Transferase</keyword>
<dbReference type="Gene3D" id="3.40.50.150">
    <property type="entry name" value="Vaccinia Virus protein VP39"/>
    <property type="match status" value="1"/>
</dbReference>
<dbReference type="PROSITE" id="PS51686">
    <property type="entry name" value="SAM_MT_RSMB_NOP"/>
    <property type="match status" value="1"/>
</dbReference>